<gene>
    <name evidence="2" type="ORF">QBZ16_005449</name>
</gene>
<feature type="region of interest" description="Disordered" evidence="1">
    <location>
        <begin position="1"/>
        <end position="26"/>
    </location>
</feature>
<feature type="region of interest" description="Disordered" evidence="1">
    <location>
        <begin position="538"/>
        <end position="569"/>
    </location>
</feature>
<feature type="region of interest" description="Disordered" evidence="1">
    <location>
        <begin position="463"/>
        <end position="526"/>
    </location>
</feature>
<comment type="caution">
    <text evidence="2">The sequence shown here is derived from an EMBL/GenBank/DDBJ whole genome shotgun (WGS) entry which is preliminary data.</text>
</comment>
<evidence type="ECO:0000256" key="1">
    <source>
        <dbReference type="SAM" id="MobiDB-lite"/>
    </source>
</evidence>
<reference evidence="2" key="1">
    <citation type="submission" date="2021-01" db="EMBL/GenBank/DDBJ databases">
        <authorList>
            <person name="Eckstrom K.M.E."/>
        </authorList>
    </citation>
    <scope>NUCLEOTIDE SEQUENCE</scope>
    <source>
        <strain evidence="2">UVCC 0001</strain>
    </source>
</reference>
<name>A0AAD9IGG4_PROWI</name>
<feature type="compositionally biased region" description="Acidic residues" evidence="1">
    <location>
        <begin position="514"/>
        <end position="523"/>
    </location>
</feature>
<feature type="region of interest" description="Disordered" evidence="1">
    <location>
        <begin position="659"/>
        <end position="679"/>
    </location>
</feature>
<sequence>MADSVYSSPFSGGRACSSQGSPELDRLRHENTELLEKLTTAHNSLSALEQNRAELQTRATVGQEMSHATNKVLRELTERLSQEAMEKASLEATLLEREMELRAVRESVHASETNFQQEANEEVFRAQERLAEALASLTGAQEREAALRLELDVLRDRLEASGVTQQALLLAADGQARDTAAELARVLQELDAAEREREALRREGETERERWLEREAEAKAAATRLELESAARVDELRAEVARLEGVARDSAAQVEALSAQLAGAAQAAAAERGALTAQLEETAREAEAALEELQAEATAELEALQAKLEGAEDTGSKLLRQLAAATAAKETGAVQLAKATAELETLRPRALDLAAQVERLAAAAREHEAQMSGVLAELQEARSEAARARRARGGDGRAPRERDALRAGRRELERLEAEAREEAAARKRAEAAHATGLLEIIELAAARDAGAQEAAGLRARLGDAERRARGRGGAGARLGAKGGPRAGASPPAGAHEPHARRGRRTVLSAAGSSESEDSDDSDDAASAPCLRDKVSAALHQAAGPSRTQSGDFSIGAVRPGGQGLGHRLPPLPLSARLHVRNKLVLSGLPGKQGLDQERVASDDEADDDDSGRGSDGSGLTGRQHRRAAGLPGHNLVHTGLKVAVSLGMAALGAALTLHGGSHERAGERDRAKGRAAAGFQRRGAVTIRA</sequence>
<feature type="region of interest" description="Disordered" evidence="1">
    <location>
        <begin position="386"/>
        <end position="409"/>
    </location>
</feature>
<accession>A0AAD9IGG4</accession>
<evidence type="ECO:0000313" key="2">
    <source>
        <dbReference type="EMBL" id="KAK2076689.1"/>
    </source>
</evidence>
<feature type="compositionally biased region" description="Basic and acidic residues" evidence="1">
    <location>
        <begin position="660"/>
        <end position="672"/>
    </location>
</feature>
<dbReference type="EMBL" id="JASFZW010000009">
    <property type="protein sequence ID" value="KAK2076689.1"/>
    <property type="molecule type" value="Genomic_DNA"/>
</dbReference>
<organism evidence="2 3">
    <name type="scientific">Prototheca wickerhamii</name>
    <dbReference type="NCBI Taxonomy" id="3111"/>
    <lineage>
        <taxon>Eukaryota</taxon>
        <taxon>Viridiplantae</taxon>
        <taxon>Chlorophyta</taxon>
        <taxon>core chlorophytes</taxon>
        <taxon>Trebouxiophyceae</taxon>
        <taxon>Chlorellales</taxon>
        <taxon>Chlorellaceae</taxon>
        <taxon>Prototheca</taxon>
    </lineage>
</organism>
<dbReference type="Proteomes" id="UP001255856">
    <property type="component" value="Unassembled WGS sequence"/>
</dbReference>
<protein>
    <submittedName>
        <fullName evidence="2">Uncharacterized protein</fullName>
    </submittedName>
</protein>
<dbReference type="AlphaFoldDB" id="A0AAD9IGG4"/>
<evidence type="ECO:0000313" key="3">
    <source>
        <dbReference type="Proteomes" id="UP001255856"/>
    </source>
</evidence>
<feature type="compositionally biased region" description="Polar residues" evidence="1">
    <location>
        <begin position="1"/>
        <end position="21"/>
    </location>
</feature>
<proteinExistence type="predicted"/>
<feature type="compositionally biased region" description="Gly residues" evidence="1">
    <location>
        <begin position="471"/>
        <end position="485"/>
    </location>
</feature>
<feature type="region of interest" description="Disordered" evidence="1">
    <location>
        <begin position="588"/>
        <end position="632"/>
    </location>
</feature>
<keyword evidence="3" id="KW-1185">Reference proteome</keyword>